<protein>
    <submittedName>
        <fullName evidence="2">Uncharacterized protein</fullName>
    </submittedName>
</protein>
<accession>A0AAN9JKA9</accession>
<reference evidence="2 3" key="1">
    <citation type="submission" date="2024-01" db="EMBL/GenBank/DDBJ databases">
        <title>The genomes of 5 underutilized Papilionoideae crops provide insights into root nodulation and disease resistance.</title>
        <authorList>
            <person name="Yuan L."/>
        </authorList>
    </citation>
    <scope>NUCLEOTIDE SEQUENCE [LARGE SCALE GENOMIC DNA]</scope>
    <source>
        <strain evidence="2">LY-2023</strain>
        <tissue evidence="2">Leaf</tissue>
    </source>
</reference>
<gene>
    <name evidence="2" type="ORF">RJT34_11302</name>
</gene>
<feature type="compositionally biased region" description="Low complexity" evidence="1">
    <location>
        <begin position="63"/>
        <end position="75"/>
    </location>
</feature>
<dbReference type="Proteomes" id="UP001359559">
    <property type="component" value="Unassembled WGS sequence"/>
</dbReference>
<organism evidence="2 3">
    <name type="scientific">Clitoria ternatea</name>
    <name type="common">Butterfly pea</name>
    <dbReference type="NCBI Taxonomy" id="43366"/>
    <lineage>
        <taxon>Eukaryota</taxon>
        <taxon>Viridiplantae</taxon>
        <taxon>Streptophyta</taxon>
        <taxon>Embryophyta</taxon>
        <taxon>Tracheophyta</taxon>
        <taxon>Spermatophyta</taxon>
        <taxon>Magnoliopsida</taxon>
        <taxon>eudicotyledons</taxon>
        <taxon>Gunneridae</taxon>
        <taxon>Pentapetalae</taxon>
        <taxon>rosids</taxon>
        <taxon>fabids</taxon>
        <taxon>Fabales</taxon>
        <taxon>Fabaceae</taxon>
        <taxon>Papilionoideae</taxon>
        <taxon>50 kb inversion clade</taxon>
        <taxon>NPAAA clade</taxon>
        <taxon>indigoferoid/millettioid clade</taxon>
        <taxon>Phaseoleae</taxon>
        <taxon>Clitoria</taxon>
    </lineage>
</organism>
<feature type="region of interest" description="Disordered" evidence="1">
    <location>
        <begin position="178"/>
        <end position="244"/>
    </location>
</feature>
<feature type="compositionally biased region" description="Polar residues" evidence="1">
    <location>
        <begin position="180"/>
        <end position="195"/>
    </location>
</feature>
<feature type="region of interest" description="Disordered" evidence="1">
    <location>
        <begin position="1"/>
        <end position="122"/>
    </location>
</feature>
<feature type="compositionally biased region" description="Polar residues" evidence="1">
    <location>
        <begin position="224"/>
        <end position="244"/>
    </location>
</feature>
<feature type="compositionally biased region" description="Polar residues" evidence="1">
    <location>
        <begin position="49"/>
        <end position="59"/>
    </location>
</feature>
<evidence type="ECO:0000256" key="1">
    <source>
        <dbReference type="SAM" id="MobiDB-lite"/>
    </source>
</evidence>
<dbReference type="AlphaFoldDB" id="A0AAN9JKA9"/>
<dbReference type="PANTHER" id="PTHR35740">
    <property type="entry name" value="OS12G0111700 PROTEIN"/>
    <property type="match status" value="1"/>
</dbReference>
<name>A0AAN9JKA9_CLITE</name>
<evidence type="ECO:0000313" key="3">
    <source>
        <dbReference type="Proteomes" id="UP001359559"/>
    </source>
</evidence>
<proteinExistence type="predicted"/>
<evidence type="ECO:0000313" key="2">
    <source>
        <dbReference type="EMBL" id="KAK7300458.1"/>
    </source>
</evidence>
<dbReference type="EMBL" id="JAYKXN010000003">
    <property type="protein sequence ID" value="KAK7300458.1"/>
    <property type="molecule type" value="Genomic_DNA"/>
</dbReference>
<comment type="caution">
    <text evidence="2">The sequence shown here is derived from an EMBL/GenBank/DDBJ whole genome shotgun (WGS) entry which is preliminary data.</text>
</comment>
<sequence length="378" mass="41142">MEPHPTLFRKPLSDRTNTSSSSSSFVSLKPHKPNPFSSSSSLALDKSPTECTPATTNVDYNAPNPSSTTPKTSSPHASDDFASGTVDTEASELISIVDSRRRSSNRRKKDKGKHVAVPVSSAPVLKISSNREKIDGLKGENQCKAKAMAIPRRKAGAGHVYSAEASEMEDYARELISENPYPQQLTMEPNPTQILTRRKPLSDLTNTSSSSVPPKPHKSNPSSALNKSPSKCISATANLDNNALNPSSPLRPILSMPSPKGIVDVEGSEPISIVYGQRRSLNKRKKDKGKGVADLMSSAPVLKISSNREKNDGVEGENQGKAKAMTVPCRKKQRAVSVEDAFKDPSLQDFIEKQKAYFKMIDEFELAEEEVESIHELD</sequence>
<dbReference type="PANTHER" id="PTHR35740:SF1">
    <property type="entry name" value="OS12G0111700 PROTEIN"/>
    <property type="match status" value="1"/>
</dbReference>
<feature type="compositionally biased region" description="Basic residues" evidence="1">
    <location>
        <begin position="102"/>
        <end position="114"/>
    </location>
</feature>
<feature type="region of interest" description="Disordered" evidence="1">
    <location>
        <begin position="282"/>
        <end position="328"/>
    </location>
</feature>
<keyword evidence="3" id="KW-1185">Reference proteome</keyword>